<dbReference type="EMBL" id="DTKQ01000054">
    <property type="protein sequence ID" value="HGZ80068.1"/>
    <property type="molecule type" value="Genomic_DNA"/>
</dbReference>
<keyword evidence="1" id="KW-0812">Transmembrane</keyword>
<organism evidence="2">
    <name type="scientific">Pseudothermotoga hypogea</name>
    <dbReference type="NCBI Taxonomy" id="57487"/>
    <lineage>
        <taxon>Bacteria</taxon>
        <taxon>Thermotogati</taxon>
        <taxon>Thermotogota</taxon>
        <taxon>Thermotogae</taxon>
        <taxon>Thermotogales</taxon>
        <taxon>Thermotogaceae</taxon>
        <taxon>Pseudothermotoga</taxon>
    </lineage>
</organism>
<feature type="transmembrane region" description="Helical" evidence="1">
    <location>
        <begin position="339"/>
        <end position="355"/>
    </location>
</feature>
<feature type="transmembrane region" description="Helical" evidence="1">
    <location>
        <begin position="261"/>
        <end position="288"/>
    </location>
</feature>
<keyword evidence="1" id="KW-0472">Membrane</keyword>
<protein>
    <recommendedName>
        <fullName evidence="3">Glycosyltransferase RgtA/B/C/D-like domain-containing protein</fullName>
    </recommendedName>
</protein>
<evidence type="ECO:0000256" key="1">
    <source>
        <dbReference type="SAM" id="Phobius"/>
    </source>
</evidence>
<name>A0A832I789_9THEM</name>
<keyword evidence="1" id="KW-1133">Transmembrane helix</keyword>
<feature type="transmembrane region" description="Helical" evidence="1">
    <location>
        <begin position="6"/>
        <end position="27"/>
    </location>
</feature>
<comment type="caution">
    <text evidence="2">The sequence shown here is derived from an EMBL/GenBank/DDBJ whole genome shotgun (WGS) entry which is preliminary data.</text>
</comment>
<sequence length="414" mass="48953">MNRKTLLVLLTVVVLSYVVTSIGFWMVEDTFSIAGRIFLYHTHRKLIEGVGPAPNQYRYVPYPLVEYFFKHSPIRWYSNTYVKLKQWLGFDAREIVKRNNQLSLNAHVPPEEREKMLTDVENFLREKLLEITKNPLTSNILLGILNNLGWRDWVKDPFNALEKISKELPSPIIDVFDNDSDLTKVVNGYATMRFTFTILLFLVLHAWMKFFVRDFTAYVSLFAYSIFLAFGYGDFAQQEFIISLLFFVAGLILIYRRKPWWIVLLLVIGQCFVRTDHALFTAVIYSLFNFSREKKKLLQQGVLVVIPVFMILVLSEVIFPKAEYYISAVMIMENVQDPWALVYPLFFFALPLFFVRKIRNNDFFRKTWLWMIPFIVMNFVMGCAREVRLYLPIMAYIFPMFWLGVESLYNRTEK</sequence>
<proteinExistence type="predicted"/>
<feature type="transmembrane region" description="Helical" evidence="1">
    <location>
        <begin position="215"/>
        <end position="233"/>
    </location>
</feature>
<evidence type="ECO:0008006" key="3">
    <source>
        <dbReference type="Google" id="ProtNLM"/>
    </source>
</evidence>
<reference evidence="2" key="1">
    <citation type="journal article" date="2020" name="mSystems">
        <title>Genome- and Community-Level Interaction Insights into Carbon Utilization and Element Cycling Functions of Hydrothermarchaeota in Hydrothermal Sediment.</title>
        <authorList>
            <person name="Zhou Z."/>
            <person name="Liu Y."/>
            <person name="Xu W."/>
            <person name="Pan J."/>
            <person name="Luo Z.H."/>
            <person name="Li M."/>
        </authorList>
    </citation>
    <scope>NUCLEOTIDE SEQUENCE [LARGE SCALE GENOMIC DNA]</scope>
    <source>
        <strain evidence="2">SpSt-86</strain>
    </source>
</reference>
<evidence type="ECO:0000313" key="2">
    <source>
        <dbReference type="EMBL" id="HGZ80068.1"/>
    </source>
</evidence>
<dbReference type="AlphaFoldDB" id="A0A832I789"/>
<feature type="transmembrane region" description="Helical" evidence="1">
    <location>
        <begin position="390"/>
        <end position="409"/>
    </location>
</feature>
<feature type="transmembrane region" description="Helical" evidence="1">
    <location>
        <begin position="300"/>
        <end position="319"/>
    </location>
</feature>
<feature type="transmembrane region" description="Helical" evidence="1">
    <location>
        <begin position="367"/>
        <end position="384"/>
    </location>
</feature>
<accession>A0A832I789</accession>
<gene>
    <name evidence="2" type="ORF">ENW55_08810</name>
</gene>
<feature type="transmembrane region" description="Helical" evidence="1">
    <location>
        <begin position="240"/>
        <end position="255"/>
    </location>
</feature>
<feature type="transmembrane region" description="Helical" evidence="1">
    <location>
        <begin position="190"/>
        <end position="209"/>
    </location>
</feature>